<protein>
    <recommendedName>
        <fullName evidence="6">Lipoyl-binding domain-containing protein</fullName>
    </recommendedName>
</protein>
<comment type="similarity">
    <text evidence="2">Belongs to the 2-oxoacid dehydrogenase family.</text>
</comment>
<dbReference type="OMA" id="IWKETIY"/>
<dbReference type="InterPro" id="IPR011053">
    <property type="entry name" value="Single_hybrid_motif"/>
</dbReference>
<dbReference type="GO" id="GO:0004149">
    <property type="term" value="F:dihydrolipoyllysine-residue succinyltransferase activity"/>
    <property type="evidence" value="ECO:0007669"/>
    <property type="project" value="TreeGrafter"/>
</dbReference>
<evidence type="ECO:0000256" key="5">
    <source>
        <dbReference type="SAM" id="MobiDB-lite"/>
    </source>
</evidence>
<dbReference type="GO" id="GO:0006099">
    <property type="term" value="P:tricarboxylic acid cycle"/>
    <property type="evidence" value="ECO:0007669"/>
    <property type="project" value="TreeGrafter"/>
</dbReference>
<evidence type="ECO:0000259" key="6">
    <source>
        <dbReference type="PROSITE" id="PS50968"/>
    </source>
</evidence>
<dbReference type="RefSeq" id="XP_009063666.1">
    <property type="nucleotide sequence ID" value="XM_009065418.1"/>
</dbReference>
<dbReference type="Gene3D" id="2.40.50.100">
    <property type="match status" value="1"/>
</dbReference>
<dbReference type="PROSITE" id="PS00189">
    <property type="entry name" value="LIPOYL"/>
    <property type="match status" value="1"/>
</dbReference>
<keyword evidence="8" id="KW-1185">Reference proteome</keyword>
<dbReference type="InterPro" id="IPR050537">
    <property type="entry name" value="2-oxoacid_dehydrogenase"/>
</dbReference>
<dbReference type="OrthoDB" id="5391403at2759"/>
<dbReference type="SUPFAM" id="SSF52777">
    <property type="entry name" value="CoA-dependent acyltransferases"/>
    <property type="match status" value="1"/>
</dbReference>
<name>V4B990_LOTGI</name>
<accession>V4B990</accession>
<evidence type="ECO:0000256" key="2">
    <source>
        <dbReference type="ARBA" id="ARBA00007317"/>
    </source>
</evidence>
<dbReference type="CDD" id="cd06849">
    <property type="entry name" value="lipoyl_domain"/>
    <property type="match status" value="1"/>
</dbReference>
<proteinExistence type="inferred from homology"/>
<dbReference type="Pfam" id="PF00364">
    <property type="entry name" value="Biotin_lipoyl"/>
    <property type="match status" value="1"/>
</dbReference>
<dbReference type="GeneID" id="20236446"/>
<dbReference type="HOGENOM" id="CLU_086867_0_0_1"/>
<evidence type="ECO:0000256" key="4">
    <source>
        <dbReference type="ARBA" id="ARBA00022946"/>
    </source>
</evidence>
<dbReference type="CTD" id="20236446"/>
<gene>
    <name evidence="7" type="ORF">LOTGIDRAFT_154916</name>
</gene>
<feature type="compositionally biased region" description="Pro residues" evidence="5">
    <location>
        <begin position="201"/>
        <end position="212"/>
    </location>
</feature>
<feature type="compositionally biased region" description="Basic and acidic residues" evidence="5">
    <location>
        <begin position="157"/>
        <end position="194"/>
    </location>
</feature>
<dbReference type="PANTHER" id="PTHR43416">
    <property type="entry name" value="DIHYDROLIPOYLLYSINE-RESIDUE SUCCINYLTRANSFERASE COMPONENT OF 2-OXOGLUTARATE DEHYDROGENASE COMPLEX, MITOCHONDRIAL-RELATED"/>
    <property type="match status" value="1"/>
</dbReference>
<dbReference type="KEGG" id="lgi:LOTGIDRAFT_154916"/>
<dbReference type="AlphaFoldDB" id="V4B990"/>
<evidence type="ECO:0000313" key="8">
    <source>
        <dbReference type="Proteomes" id="UP000030746"/>
    </source>
</evidence>
<dbReference type="SUPFAM" id="SSF51230">
    <property type="entry name" value="Single hybrid motif"/>
    <property type="match status" value="1"/>
</dbReference>
<comment type="cofactor">
    <cofactor evidence="1">
        <name>(R)-lipoate</name>
        <dbReference type="ChEBI" id="CHEBI:83088"/>
    </cofactor>
</comment>
<feature type="compositionally biased region" description="Low complexity" evidence="5">
    <location>
        <begin position="213"/>
        <end position="233"/>
    </location>
</feature>
<feature type="domain" description="Lipoyl-binding" evidence="6">
    <location>
        <begin position="74"/>
        <end position="148"/>
    </location>
</feature>
<dbReference type="InterPro" id="IPR000089">
    <property type="entry name" value="Biotin_lipoyl"/>
</dbReference>
<evidence type="ECO:0000256" key="1">
    <source>
        <dbReference type="ARBA" id="ARBA00001938"/>
    </source>
</evidence>
<dbReference type="InterPro" id="IPR023213">
    <property type="entry name" value="CAT-like_dom_sf"/>
</dbReference>
<dbReference type="STRING" id="225164.V4B990"/>
<feature type="region of interest" description="Disordered" evidence="5">
    <location>
        <begin position="134"/>
        <end position="244"/>
    </location>
</feature>
<organism evidence="7 8">
    <name type="scientific">Lottia gigantea</name>
    <name type="common">Giant owl limpet</name>
    <dbReference type="NCBI Taxonomy" id="225164"/>
    <lineage>
        <taxon>Eukaryota</taxon>
        <taxon>Metazoa</taxon>
        <taxon>Spiralia</taxon>
        <taxon>Lophotrochozoa</taxon>
        <taxon>Mollusca</taxon>
        <taxon>Gastropoda</taxon>
        <taxon>Patellogastropoda</taxon>
        <taxon>Lottioidea</taxon>
        <taxon>Lottiidae</taxon>
        <taxon>Lottia</taxon>
    </lineage>
</organism>
<dbReference type="InterPro" id="IPR003016">
    <property type="entry name" value="2-oxoA_DH_lipoyl-BS"/>
</dbReference>
<dbReference type="EMBL" id="KB203274">
    <property type="protein sequence ID" value="ESO85419.1"/>
    <property type="molecule type" value="Genomic_DNA"/>
</dbReference>
<dbReference type="PANTHER" id="PTHR43416:SF5">
    <property type="entry name" value="DIHYDROLIPOYLLYSINE-RESIDUE SUCCINYLTRANSFERASE COMPONENT OF 2-OXOGLUTARATE DEHYDROGENASE COMPLEX, MITOCHONDRIAL"/>
    <property type="match status" value="1"/>
</dbReference>
<reference evidence="7 8" key="1">
    <citation type="journal article" date="2013" name="Nature">
        <title>Insights into bilaterian evolution from three spiralian genomes.</title>
        <authorList>
            <person name="Simakov O."/>
            <person name="Marletaz F."/>
            <person name="Cho S.J."/>
            <person name="Edsinger-Gonzales E."/>
            <person name="Havlak P."/>
            <person name="Hellsten U."/>
            <person name="Kuo D.H."/>
            <person name="Larsson T."/>
            <person name="Lv J."/>
            <person name="Arendt D."/>
            <person name="Savage R."/>
            <person name="Osoegawa K."/>
            <person name="de Jong P."/>
            <person name="Grimwood J."/>
            <person name="Chapman J.A."/>
            <person name="Shapiro H."/>
            <person name="Aerts A."/>
            <person name="Otillar R.P."/>
            <person name="Terry A.Y."/>
            <person name="Boore J.L."/>
            <person name="Grigoriev I.V."/>
            <person name="Lindberg D.R."/>
            <person name="Seaver E.C."/>
            <person name="Weisblat D.A."/>
            <person name="Putnam N.H."/>
            <person name="Rokhsar D.S."/>
        </authorList>
    </citation>
    <scope>NUCLEOTIDE SEQUENCE [LARGE SCALE GENOMIC DNA]</scope>
</reference>
<evidence type="ECO:0000256" key="3">
    <source>
        <dbReference type="ARBA" id="ARBA00022823"/>
    </source>
</evidence>
<sequence>MNCKLVKSLETTQFVEMYGGADGAKLQDFLGTSAVVSKQCLPALSYCQRAVFDLTKPNSQRRNFHTSSYLLSESQVVNCPAFAESITEGDIRFEKVVGDFVNEDELVGEIETDKTNVALNAPCAGVIEELLVSDGDTVSPGTPLVKIKPGKAGDGAAKSESKPTAEESKPAAEAPPKEQPKEEPKQEAKADTSTKSDGPIPTSPPPVPPMPTGPTSSKPTSSVSVKSAPSESVSDGRGEKRVKMTRMRQRIAERLKAAQLSCAMLTTFNEIDMR</sequence>
<evidence type="ECO:0000313" key="7">
    <source>
        <dbReference type="EMBL" id="ESO85419.1"/>
    </source>
</evidence>
<keyword evidence="3" id="KW-0450">Lipoyl</keyword>
<keyword evidence="4" id="KW-0809">Transit peptide</keyword>
<dbReference type="Gene3D" id="3.30.559.10">
    <property type="entry name" value="Chloramphenicol acetyltransferase-like domain"/>
    <property type="match status" value="1"/>
</dbReference>
<dbReference type="GO" id="GO:0005739">
    <property type="term" value="C:mitochondrion"/>
    <property type="evidence" value="ECO:0007669"/>
    <property type="project" value="TreeGrafter"/>
</dbReference>
<dbReference type="Proteomes" id="UP000030746">
    <property type="component" value="Unassembled WGS sequence"/>
</dbReference>
<dbReference type="PROSITE" id="PS50968">
    <property type="entry name" value="BIOTINYL_LIPOYL"/>
    <property type="match status" value="1"/>
</dbReference>